<dbReference type="InterPro" id="IPR000719">
    <property type="entry name" value="Prot_kinase_dom"/>
</dbReference>
<accession>A0ABV0BNV1</accession>
<dbReference type="PANTHER" id="PTHR21064">
    <property type="entry name" value="AMINOGLYCOSIDE PHOSPHOTRANSFERASE DOMAIN-CONTAINING PROTEIN-RELATED"/>
    <property type="match status" value="1"/>
</dbReference>
<dbReference type="Gene3D" id="3.90.1200.10">
    <property type="match status" value="1"/>
</dbReference>
<protein>
    <submittedName>
        <fullName evidence="2">Aminoglycoside phosphotransferase family protein</fullName>
        <ecNumber evidence="2">2.7.1.-</ecNumber>
    </submittedName>
</protein>
<feature type="domain" description="Protein kinase" evidence="1">
    <location>
        <begin position="22"/>
        <end position="370"/>
    </location>
</feature>
<organism evidence="2 3">
    <name type="scientific">Sphingobacterium kitahiroshimense</name>
    <dbReference type="NCBI Taxonomy" id="470446"/>
    <lineage>
        <taxon>Bacteria</taxon>
        <taxon>Pseudomonadati</taxon>
        <taxon>Bacteroidota</taxon>
        <taxon>Sphingobacteriia</taxon>
        <taxon>Sphingobacteriales</taxon>
        <taxon>Sphingobacteriaceae</taxon>
        <taxon>Sphingobacterium</taxon>
    </lineage>
</organism>
<sequence length="370" mass="42179">MSNSNQMNGLKAAAAFSLSEDIISVEAFGSGHINDTYRVTTRNTIGKTFLLQRINHHIFQNVDGLMLNIKHVTDHLKTKIAHLPIEIQESRVLTIIPTKSNDLYHLDEDGDYWRMFILIDGTKSYDVVETTTQASEGGKAFGQFQLQLADLDATQIVEVLPNFHNIQFRLDNLRKAIAADSQGRVEGVKDILEFIFSREDRMRTILDLASKGDLPLRITHNDTKFNNVLLDQNDQAQCVIDLDTVMPGYVAYDFGDAIRTIINPVEEDEKDLSKIVLNIPLYAAYAEGYLNEAKEFLTDIEVHSLLEGVFLLPYMQGVRFLTDYLEGDHYFKTKYDDHNLVRTKTQLKLVEEMERQEEELKTAISSVLQD</sequence>
<comment type="caution">
    <text evidence="2">The sequence shown here is derived from an EMBL/GenBank/DDBJ whole genome shotgun (WGS) entry which is preliminary data.</text>
</comment>
<dbReference type="PROSITE" id="PS50011">
    <property type="entry name" value="PROTEIN_KINASE_DOM"/>
    <property type="match status" value="1"/>
</dbReference>
<evidence type="ECO:0000259" key="1">
    <source>
        <dbReference type="PROSITE" id="PS50011"/>
    </source>
</evidence>
<name>A0ABV0BNV1_9SPHI</name>
<dbReference type="InterPro" id="IPR002575">
    <property type="entry name" value="Aminoglycoside_PTrfase"/>
</dbReference>
<proteinExistence type="predicted"/>
<keyword evidence="3" id="KW-1185">Reference proteome</keyword>
<gene>
    <name evidence="2" type="ORF">ABE541_00155</name>
</gene>
<dbReference type="EC" id="2.7.1.-" evidence="2"/>
<reference evidence="2 3" key="1">
    <citation type="submission" date="2024-04" db="EMBL/GenBank/DDBJ databases">
        <title>WGS of bacteria from Torrens River.</title>
        <authorList>
            <person name="Wyrsch E.R."/>
            <person name="Drigo B."/>
        </authorList>
    </citation>
    <scope>NUCLEOTIDE SEQUENCE [LARGE SCALE GENOMIC DNA]</scope>
    <source>
        <strain evidence="2 3">TWI391</strain>
    </source>
</reference>
<keyword evidence="2" id="KW-0808">Transferase</keyword>
<dbReference type="InterPro" id="IPR011009">
    <property type="entry name" value="Kinase-like_dom_sf"/>
</dbReference>
<dbReference type="EMBL" id="JBDJNQ010000001">
    <property type="protein sequence ID" value="MEN5375668.1"/>
    <property type="molecule type" value="Genomic_DNA"/>
</dbReference>
<evidence type="ECO:0000313" key="3">
    <source>
        <dbReference type="Proteomes" id="UP001409291"/>
    </source>
</evidence>
<evidence type="ECO:0000313" key="2">
    <source>
        <dbReference type="EMBL" id="MEN5375668.1"/>
    </source>
</evidence>
<dbReference type="PANTHER" id="PTHR21064:SF5">
    <property type="entry name" value="SLR1880 PROTEIN"/>
    <property type="match status" value="1"/>
</dbReference>
<dbReference type="GO" id="GO:0016740">
    <property type="term" value="F:transferase activity"/>
    <property type="evidence" value="ECO:0007669"/>
    <property type="project" value="UniProtKB-KW"/>
</dbReference>
<dbReference type="Proteomes" id="UP001409291">
    <property type="component" value="Unassembled WGS sequence"/>
</dbReference>
<dbReference type="Pfam" id="PF01636">
    <property type="entry name" value="APH"/>
    <property type="match status" value="1"/>
</dbReference>
<dbReference type="InterPro" id="IPR050249">
    <property type="entry name" value="Pseudomonas-type_ThrB"/>
</dbReference>
<dbReference type="RefSeq" id="WP_021189724.1">
    <property type="nucleotide sequence ID" value="NZ_JAOQNK010000001.1"/>
</dbReference>
<dbReference type="SUPFAM" id="SSF56112">
    <property type="entry name" value="Protein kinase-like (PK-like)"/>
    <property type="match status" value="1"/>
</dbReference>